<dbReference type="Proteomes" id="UP000236291">
    <property type="component" value="Unassembled WGS sequence"/>
</dbReference>
<feature type="non-terminal residue" evidence="2">
    <location>
        <position position="1"/>
    </location>
</feature>
<dbReference type="Pfam" id="PF13456">
    <property type="entry name" value="RVT_3"/>
    <property type="match status" value="1"/>
</dbReference>
<dbReference type="EMBL" id="ASHM01094966">
    <property type="protein sequence ID" value="PNX65155.1"/>
    <property type="molecule type" value="Genomic_DNA"/>
</dbReference>
<dbReference type="InterPro" id="IPR053151">
    <property type="entry name" value="RNase_H-like"/>
</dbReference>
<accession>A0A2K3KFU0</accession>
<dbReference type="PANTHER" id="PTHR47723:SF24">
    <property type="entry name" value="RNASE H TYPE-1 DOMAIN-CONTAINING PROTEIN"/>
    <property type="match status" value="1"/>
</dbReference>
<dbReference type="SUPFAM" id="SSF53098">
    <property type="entry name" value="Ribonuclease H-like"/>
    <property type="match status" value="1"/>
</dbReference>
<evidence type="ECO:0000259" key="1">
    <source>
        <dbReference type="Pfam" id="PF13456"/>
    </source>
</evidence>
<dbReference type="InterPro" id="IPR002156">
    <property type="entry name" value="RNaseH_domain"/>
</dbReference>
<feature type="domain" description="RNase H type-1" evidence="1">
    <location>
        <begin position="12"/>
        <end position="111"/>
    </location>
</feature>
<dbReference type="PANTHER" id="PTHR47723">
    <property type="entry name" value="OS05G0353850 PROTEIN"/>
    <property type="match status" value="1"/>
</dbReference>
<protein>
    <recommendedName>
        <fullName evidence="1">RNase H type-1 domain-containing protein</fullName>
    </recommendedName>
</protein>
<proteinExistence type="predicted"/>
<dbReference type="GO" id="GO:0004523">
    <property type="term" value="F:RNA-DNA hybrid ribonuclease activity"/>
    <property type="evidence" value="ECO:0007669"/>
    <property type="project" value="InterPro"/>
</dbReference>
<dbReference type="GO" id="GO:0003676">
    <property type="term" value="F:nucleic acid binding"/>
    <property type="evidence" value="ECO:0007669"/>
    <property type="project" value="InterPro"/>
</dbReference>
<sequence>RVTTMRPCFQYHVGNFVASFTQRQQVTLSMVESEAWALLQATREANHRGLDRVQFESDSQVLTEAIRTRRSGNSKFNLIVADIIKIILSCINFEVKFVMRQANMVAHTLARVFFG</sequence>
<gene>
    <name evidence="2" type="ORF">L195_g054400</name>
</gene>
<dbReference type="CDD" id="cd06222">
    <property type="entry name" value="RNase_H_like"/>
    <property type="match status" value="1"/>
</dbReference>
<dbReference type="Gene3D" id="3.30.420.10">
    <property type="entry name" value="Ribonuclease H-like superfamily/Ribonuclease H"/>
    <property type="match status" value="1"/>
</dbReference>
<reference evidence="2 3" key="2">
    <citation type="journal article" date="2017" name="Front. Plant Sci.">
        <title>Gene Classification and Mining of Molecular Markers Useful in Red Clover (Trifolium pratense) Breeding.</title>
        <authorList>
            <person name="Istvanek J."/>
            <person name="Dluhosova J."/>
            <person name="Dluhos P."/>
            <person name="Patkova L."/>
            <person name="Nedelnik J."/>
            <person name="Repkova J."/>
        </authorList>
    </citation>
    <scope>NUCLEOTIDE SEQUENCE [LARGE SCALE GENOMIC DNA]</scope>
    <source>
        <strain evidence="3">cv. Tatra</strain>
        <tissue evidence="2">Young leaves</tissue>
    </source>
</reference>
<reference evidence="2 3" key="1">
    <citation type="journal article" date="2014" name="Am. J. Bot.">
        <title>Genome assembly and annotation for red clover (Trifolium pratense; Fabaceae).</title>
        <authorList>
            <person name="Istvanek J."/>
            <person name="Jaros M."/>
            <person name="Krenek A."/>
            <person name="Repkova J."/>
        </authorList>
    </citation>
    <scope>NUCLEOTIDE SEQUENCE [LARGE SCALE GENOMIC DNA]</scope>
    <source>
        <strain evidence="3">cv. Tatra</strain>
        <tissue evidence="2">Young leaves</tissue>
    </source>
</reference>
<name>A0A2K3KFU0_TRIPR</name>
<dbReference type="InterPro" id="IPR012337">
    <property type="entry name" value="RNaseH-like_sf"/>
</dbReference>
<evidence type="ECO:0000313" key="3">
    <source>
        <dbReference type="Proteomes" id="UP000236291"/>
    </source>
</evidence>
<comment type="caution">
    <text evidence="2">The sequence shown here is derived from an EMBL/GenBank/DDBJ whole genome shotgun (WGS) entry which is preliminary data.</text>
</comment>
<evidence type="ECO:0000313" key="2">
    <source>
        <dbReference type="EMBL" id="PNX65155.1"/>
    </source>
</evidence>
<dbReference type="AlphaFoldDB" id="A0A2K3KFU0"/>
<dbReference type="InterPro" id="IPR044730">
    <property type="entry name" value="RNase_H-like_dom_plant"/>
</dbReference>
<organism evidence="2 3">
    <name type="scientific">Trifolium pratense</name>
    <name type="common">Red clover</name>
    <dbReference type="NCBI Taxonomy" id="57577"/>
    <lineage>
        <taxon>Eukaryota</taxon>
        <taxon>Viridiplantae</taxon>
        <taxon>Streptophyta</taxon>
        <taxon>Embryophyta</taxon>
        <taxon>Tracheophyta</taxon>
        <taxon>Spermatophyta</taxon>
        <taxon>Magnoliopsida</taxon>
        <taxon>eudicotyledons</taxon>
        <taxon>Gunneridae</taxon>
        <taxon>Pentapetalae</taxon>
        <taxon>rosids</taxon>
        <taxon>fabids</taxon>
        <taxon>Fabales</taxon>
        <taxon>Fabaceae</taxon>
        <taxon>Papilionoideae</taxon>
        <taxon>50 kb inversion clade</taxon>
        <taxon>NPAAA clade</taxon>
        <taxon>Hologalegina</taxon>
        <taxon>IRL clade</taxon>
        <taxon>Trifolieae</taxon>
        <taxon>Trifolium</taxon>
    </lineage>
</organism>
<dbReference type="InterPro" id="IPR036397">
    <property type="entry name" value="RNaseH_sf"/>
</dbReference>